<proteinExistence type="inferred from homology"/>
<dbReference type="SUPFAM" id="SSF46785">
    <property type="entry name" value="Winged helix' DNA-binding domain"/>
    <property type="match status" value="1"/>
</dbReference>
<name>A0A4R4Z4W0_9PSEU</name>
<evidence type="ECO:0000256" key="4">
    <source>
        <dbReference type="ARBA" id="ARBA00023163"/>
    </source>
</evidence>
<dbReference type="PANTHER" id="PTHR30346">
    <property type="entry name" value="TRANSCRIPTIONAL DUAL REGULATOR HCAR-RELATED"/>
    <property type="match status" value="1"/>
</dbReference>
<dbReference type="FunFam" id="1.10.10.10:FF:000001">
    <property type="entry name" value="LysR family transcriptional regulator"/>
    <property type="match status" value="1"/>
</dbReference>
<dbReference type="RefSeq" id="WP_132483755.1">
    <property type="nucleotide sequence ID" value="NZ_SMKW01000010.1"/>
</dbReference>
<evidence type="ECO:0000256" key="2">
    <source>
        <dbReference type="ARBA" id="ARBA00023015"/>
    </source>
</evidence>
<dbReference type="GO" id="GO:0032993">
    <property type="term" value="C:protein-DNA complex"/>
    <property type="evidence" value="ECO:0007669"/>
    <property type="project" value="TreeGrafter"/>
</dbReference>
<gene>
    <name evidence="6" type="ORF">E1288_10510</name>
</gene>
<keyword evidence="3" id="KW-0238">DNA-binding</keyword>
<evidence type="ECO:0000313" key="7">
    <source>
        <dbReference type="Proteomes" id="UP000294947"/>
    </source>
</evidence>
<dbReference type="Pfam" id="PF00126">
    <property type="entry name" value="HTH_1"/>
    <property type="match status" value="1"/>
</dbReference>
<keyword evidence="2" id="KW-0805">Transcription regulation</keyword>
<dbReference type="InterPro" id="IPR000847">
    <property type="entry name" value="LysR_HTH_N"/>
</dbReference>
<keyword evidence="4" id="KW-0804">Transcription</keyword>
<dbReference type="OrthoDB" id="3181812at2"/>
<dbReference type="PANTHER" id="PTHR30346:SF17">
    <property type="entry name" value="LYSR FAMILY TRANSCRIPTIONAL REGULATOR"/>
    <property type="match status" value="1"/>
</dbReference>
<reference evidence="6 7" key="1">
    <citation type="submission" date="2019-03" db="EMBL/GenBank/DDBJ databases">
        <title>Draft genome sequences of novel Actinobacteria.</title>
        <authorList>
            <person name="Sahin N."/>
            <person name="Ay H."/>
            <person name="Saygin H."/>
        </authorList>
    </citation>
    <scope>NUCLEOTIDE SEQUENCE [LARGE SCALE GENOMIC DNA]</scope>
    <source>
        <strain evidence="6 7">7K502</strain>
    </source>
</reference>
<dbReference type="GO" id="GO:0003677">
    <property type="term" value="F:DNA binding"/>
    <property type="evidence" value="ECO:0007669"/>
    <property type="project" value="UniProtKB-KW"/>
</dbReference>
<evidence type="ECO:0000313" key="6">
    <source>
        <dbReference type="EMBL" id="TDD53125.1"/>
    </source>
</evidence>
<keyword evidence="7" id="KW-1185">Reference proteome</keyword>
<sequence>MDFRQLRYFLAIAEHGSFNKAAAHLLVSQPSLTRQMAALERQLGQALFERTPRGVTLTAAGSALLGHARQLLALERSTRDVVAGAQPPREIVVIGVPPGVPDDWLVRLVGELQREVSRCDLNYREAGSTEQLLLLRQGRLDIGIVHQAPPAEYYSKLLWQEPLGVAVRPTHPLAGNDDWRLADLDGLRVLVHSREQVPTQQDSLTAAATAADVRPQWMFQHFVAHARACAEAVRADAVLVGRHTAAQQLPDWPWRRLRDLSLAMTTWLARPVNTRTVVQDVADALIGMGR</sequence>
<dbReference type="EMBL" id="SMKW01000010">
    <property type="protein sequence ID" value="TDD53125.1"/>
    <property type="molecule type" value="Genomic_DNA"/>
</dbReference>
<evidence type="ECO:0000259" key="5">
    <source>
        <dbReference type="PROSITE" id="PS50931"/>
    </source>
</evidence>
<dbReference type="PRINTS" id="PR00039">
    <property type="entry name" value="HTHLYSR"/>
</dbReference>
<dbReference type="Gene3D" id="3.40.190.10">
    <property type="entry name" value="Periplasmic binding protein-like II"/>
    <property type="match status" value="2"/>
</dbReference>
<dbReference type="Proteomes" id="UP000294947">
    <property type="component" value="Unassembled WGS sequence"/>
</dbReference>
<evidence type="ECO:0000256" key="3">
    <source>
        <dbReference type="ARBA" id="ARBA00023125"/>
    </source>
</evidence>
<dbReference type="SUPFAM" id="SSF53850">
    <property type="entry name" value="Periplasmic binding protein-like II"/>
    <property type="match status" value="1"/>
</dbReference>
<evidence type="ECO:0000256" key="1">
    <source>
        <dbReference type="ARBA" id="ARBA00009437"/>
    </source>
</evidence>
<comment type="similarity">
    <text evidence="1">Belongs to the LysR transcriptional regulatory family.</text>
</comment>
<dbReference type="Gene3D" id="1.10.10.10">
    <property type="entry name" value="Winged helix-like DNA-binding domain superfamily/Winged helix DNA-binding domain"/>
    <property type="match status" value="1"/>
</dbReference>
<accession>A0A4R4Z4W0</accession>
<dbReference type="PROSITE" id="PS50931">
    <property type="entry name" value="HTH_LYSR"/>
    <property type="match status" value="1"/>
</dbReference>
<dbReference type="AlphaFoldDB" id="A0A4R4Z4W0"/>
<dbReference type="InterPro" id="IPR036388">
    <property type="entry name" value="WH-like_DNA-bd_sf"/>
</dbReference>
<dbReference type="InterPro" id="IPR005119">
    <property type="entry name" value="LysR_subst-bd"/>
</dbReference>
<comment type="caution">
    <text evidence="6">The sequence shown here is derived from an EMBL/GenBank/DDBJ whole genome shotgun (WGS) entry which is preliminary data.</text>
</comment>
<feature type="domain" description="HTH lysR-type" evidence="5">
    <location>
        <begin position="1"/>
        <end position="58"/>
    </location>
</feature>
<dbReference type="InterPro" id="IPR036390">
    <property type="entry name" value="WH_DNA-bd_sf"/>
</dbReference>
<dbReference type="Pfam" id="PF03466">
    <property type="entry name" value="LysR_substrate"/>
    <property type="match status" value="1"/>
</dbReference>
<protein>
    <submittedName>
        <fullName evidence="6">LysR family transcriptional regulator</fullName>
    </submittedName>
</protein>
<organism evidence="6 7">
    <name type="scientific">Saccharopolyspora elongata</name>
    <dbReference type="NCBI Taxonomy" id="2530387"/>
    <lineage>
        <taxon>Bacteria</taxon>
        <taxon>Bacillati</taxon>
        <taxon>Actinomycetota</taxon>
        <taxon>Actinomycetes</taxon>
        <taxon>Pseudonocardiales</taxon>
        <taxon>Pseudonocardiaceae</taxon>
        <taxon>Saccharopolyspora</taxon>
    </lineage>
</organism>
<dbReference type="GO" id="GO:0003700">
    <property type="term" value="F:DNA-binding transcription factor activity"/>
    <property type="evidence" value="ECO:0007669"/>
    <property type="project" value="InterPro"/>
</dbReference>